<dbReference type="RefSeq" id="WP_346052343.1">
    <property type="nucleotide sequence ID" value="NZ_BAABIB010000018.1"/>
</dbReference>
<dbReference type="Proteomes" id="UP001500192">
    <property type="component" value="Unassembled WGS sequence"/>
</dbReference>
<comment type="caution">
    <text evidence="1">The sequence shown here is derived from an EMBL/GenBank/DDBJ whole genome shotgun (WGS) entry which is preliminary data.</text>
</comment>
<reference evidence="2" key="1">
    <citation type="journal article" date="2019" name="Int. J. Syst. Evol. Microbiol.">
        <title>The Global Catalogue of Microorganisms (GCM) 10K type strain sequencing project: providing services to taxonomists for standard genome sequencing and annotation.</title>
        <authorList>
            <consortium name="The Broad Institute Genomics Platform"/>
            <consortium name="The Broad Institute Genome Sequencing Center for Infectious Disease"/>
            <person name="Wu L."/>
            <person name="Ma J."/>
        </authorList>
    </citation>
    <scope>NUCLEOTIDE SEQUENCE [LARGE SCALE GENOMIC DNA]</scope>
    <source>
        <strain evidence="2">JCM 18054</strain>
    </source>
</reference>
<name>A0ABP9Q163_9PSEU</name>
<evidence type="ECO:0000313" key="1">
    <source>
        <dbReference type="EMBL" id="GAA5154379.1"/>
    </source>
</evidence>
<dbReference type="EMBL" id="BAABIB010000018">
    <property type="protein sequence ID" value="GAA5154379.1"/>
    <property type="molecule type" value="Genomic_DNA"/>
</dbReference>
<organism evidence="1 2">
    <name type="scientific">Amycolatopsis dongchuanensis</name>
    <dbReference type="NCBI Taxonomy" id="1070866"/>
    <lineage>
        <taxon>Bacteria</taxon>
        <taxon>Bacillati</taxon>
        <taxon>Actinomycetota</taxon>
        <taxon>Actinomycetes</taxon>
        <taxon>Pseudonocardiales</taxon>
        <taxon>Pseudonocardiaceae</taxon>
        <taxon>Amycolatopsis</taxon>
    </lineage>
</organism>
<gene>
    <name evidence="1" type="ORF">GCM10023214_08740</name>
</gene>
<protein>
    <submittedName>
        <fullName evidence="1">Uncharacterized protein</fullName>
    </submittedName>
</protein>
<sequence length="153" mass="16691">MDRVEEGSDEEGVLRGVADMRLLLDALNRSANPEVFLLIDEFSITDDPVGAENDGFFLNVEAPRPDGAHGRDEWAVDLSRWVPDDDWDDEVGGSASGESVLRCVRSTPPGVSEIVVLLDRSGGRQDQLAMWSKTPVGEVLAGTSFVVTRRYGD</sequence>
<proteinExistence type="predicted"/>
<evidence type="ECO:0000313" key="2">
    <source>
        <dbReference type="Proteomes" id="UP001500192"/>
    </source>
</evidence>
<keyword evidence="2" id="KW-1185">Reference proteome</keyword>
<accession>A0ABP9Q163</accession>